<evidence type="ECO:0000259" key="1">
    <source>
        <dbReference type="PROSITE" id="PS51507"/>
    </source>
</evidence>
<sequence length="418" mass="47282">IYFQAPKAKHMLTTWLKTRLNEGRFQRLAWVDKSAGIFTMSWMHHNSSSWNPEEFEVFLDWERYSNRNKATGNAGDCSDWTACKARLRCAINKSPLIKVVDRKPRNGQRRFQLVNLTPSDEEYSKLQRDKLLQRQERQRQVELHRQQNLMAQLRHRRLLQLGEELARAIGGFPDACPTLSTDESAWLLDPASPSGGAFLLVFHHMKHRLFHQLITNPAGACIQCGQLLGEEQGFVVGCAEPEQTGDTQTEPGAVQQPELVSVDVPDAVAKHKWLISDVLVFLSGGLQLRVYQSNGDFIIEANRKCHTRVFAYECVGGEYSAKPQELSRLQQQQIFSANAFLTETAFNKQQQQSQRRHRAAARLSAASASSAASNVDSVRPHVLLTFGQKLGSSPTRLVLWAELLHIRTWAQLQTALSD</sequence>
<feature type="domain" description="IRF tryptophan pentad repeat" evidence="1">
    <location>
        <begin position="9"/>
        <end position="115"/>
    </location>
</feature>
<name>A0A1I8H7T1_9PLAT</name>
<dbReference type="SMART" id="SM01243">
    <property type="entry name" value="IRF-3"/>
    <property type="match status" value="1"/>
</dbReference>
<dbReference type="PROSITE" id="PS51507">
    <property type="entry name" value="IRF_2"/>
    <property type="match status" value="1"/>
</dbReference>
<dbReference type="InterPro" id="IPR001346">
    <property type="entry name" value="Interferon_reg_fact_DNA-bd_dom"/>
</dbReference>
<protein>
    <submittedName>
        <fullName evidence="3">IRF tryptophan pentad repeat domain-containing protein</fullName>
    </submittedName>
</protein>
<dbReference type="InterPro" id="IPR019471">
    <property type="entry name" value="Interferon_reg_factor-3"/>
</dbReference>
<dbReference type="Gene3D" id="1.10.10.10">
    <property type="entry name" value="Winged helix-like DNA-binding domain superfamily/Winged helix DNA-binding domain"/>
    <property type="match status" value="1"/>
</dbReference>
<dbReference type="GO" id="GO:0000978">
    <property type="term" value="F:RNA polymerase II cis-regulatory region sequence-specific DNA binding"/>
    <property type="evidence" value="ECO:0007669"/>
    <property type="project" value="TreeGrafter"/>
</dbReference>
<dbReference type="GO" id="GO:0000981">
    <property type="term" value="F:DNA-binding transcription factor activity, RNA polymerase II-specific"/>
    <property type="evidence" value="ECO:0007669"/>
    <property type="project" value="TreeGrafter"/>
</dbReference>
<dbReference type="InterPro" id="IPR036388">
    <property type="entry name" value="WH-like_DNA-bd_sf"/>
</dbReference>
<dbReference type="PANTHER" id="PTHR11949">
    <property type="entry name" value="INTERFERON REGULATORY FACTOR"/>
    <property type="match status" value="1"/>
</dbReference>
<dbReference type="Proteomes" id="UP000095280">
    <property type="component" value="Unplaced"/>
</dbReference>
<dbReference type="GO" id="GO:0005634">
    <property type="term" value="C:nucleus"/>
    <property type="evidence" value="ECO:0007669"/>
    <property type="project" value="TreeGrafter"/>
</dbReference>
<reference evidence="3" key="1">
    <citation type="submission" date="2016-11" db="UniProtKB">
        <authorList>
            <consortium name="WormBaseParasite"/>
        </authorList>
    </citation>
    <scope>IDENTIFICATION</scope>
</reference>
<dbReference type="Pfam" id="PF10401">
    <property type="entry name" value="IRF-3"/>
    <property type="match status" value="1"/>
</dbReference>
<keyword evidence="2" id="KW-1185">Reference proteome</keyword>
<dbReference type="WBParaSite" id="maker-uti_cns_0004922-snap-gene-0.8-mRNA-1">
    <property type="protein sequence ID" value="maker-uti_cns_0004922-snap-gene-0.8-mRNA-1"/>
    <property type="gene ID" value="maker-uti_cns_0004922-snap-gene-0.8"/>
</dbReference>
<dbReference type="Gene3D" id="2.60.200.10">
    <property type="match status" value="1"/>
</dbReference>
<evidence type="ECO:0000313" key="2">
    <source>
        <dbReference type="Proteomes" id="UP000095280"/>
    </source>
</evidence>
<organism evidence="2 3">
    <name type="scientific">Macrostomum lignano</name>
    <dbReference type="NCBI Taxonomy" id="282301"/>
    <lineage>
        <taxon>Eukaryota</taxon>
        <taxon>Metazoa</taxon>
        <taxon>Spiralia</taxon>
        <taxon>Lophotrochozoa</taxon>
        <taxon>Platyhelminthes</taxon>
        <taxon>Rhabditophora</taxon>
        <taxon>Macrostomorpha</taxon>
        <taxon>Macrostomida</taxon>
        <taxon>Macrostomidae</taxon>
        <taxon>Macrostomum</taxon>
    </lineage>
</organism>
<dbReference type="InterPro" id="IPR017855">
    <property type="entry name" value="SMAD-like_dom_sf"/>
</dbReference>
<evidence type="ECO:0000313" key="3">
    <source>
        <dbReference type="WBParaSite" id="maker-uti_cns_0004922-snap-gene-0.8-mRNA-1"/>
    </source>
</evidence>
<dbReference type="SMART" id="SM00348">
    <property type="entry name" value="IRF"/>
    <property type="match status" value="1"/>
</dbReference>
<proteinExistence type="predicted"/>
<dbReference type="InterPro" id="IPR036390">
    <property type="entry name" value="WH_DNA-bd_sf"/>
</dbReference>
<dbReference type="SUPFAM" id="SSF46785">
    <property type="entry name" value="Winged helix' DNA-binding domain"/>
    <property type="match status" value="1"/>
</dbReference>
<accession>A0A1I8H7T1</accession>
<dbReference type="Pfam" id="PF00605">
    <property type="entry name" value="IRF"/>
    <property type="match status" value="1"/>
</dbReference>
<dbReference type="AlphaFoldDB" id="A0A1I8H7T1"/>
<dbReference type="PANTHER" id="PTHR11949:SF17">
    <property type="entry name" value="IRF TRYPTOPHAN PENTAD REPEAT DOMAIN-CONTAINING PROTEIN"/>
    <property type="match status" value="1"/>
</dbReference>